<keyword evidence="9" id="KW-0472">Membrane</keyword>
<dbReference type="EMBL" id="CM031828">
    <property type="protein sequence ID" value="KAG6717309.1"/>
    <property type="molecule type" value="Genomic_DNA"/>
</dbReference>
<evidence type="ECO:0000256" key="8">
    <source>
        <dbReference type="ARBA" id="ARBA00023033"/>
    </source>
</evidence>
<evidence type="ECO:0000313" key="10">
    <source>
        <dbReference type="EMBL" id="KAG6717310.1"/>
    </source>
</evidence>
<keyword evidence="5" id="KW-0479">Metal-binding</keyword>
<sequence>MLISMPKVSSISADMSCLMVLGKKYTNKDFDERGFKASIQEGMHLGATPNLGDHIPYIGPLDFQGLTRCMKVVNKIFDDFFEKIIDAHVQSKDLNKIKDFVDIMLSVMGCEDSEYRVERSNIKAIILDMLVGSMDTIATSIEWAISEVIKHPRVMKKLQKELEDVVGLERMVEESDLDRLEYLDKVVKETMRLHPVAPLLIPHEATEDITIQGFHIPKNSRLLVNVWAIGRDPSVWTDANKLLNREEPI</sequence>
<dbReference type="Pfam" id="PF00067">
    <property type="entry name" value="p450"/>
    <property type="match status" value="1"/>
</dbReference>
<evidence type="ECO:0000256" key="7">
    <source>
        <dbReference type="ARBA" id="ARBA00023004"/>
    </source>
</evidence>
<dbReference type="GO" id="GO:0004497">
    <property type="term" value="F:monooxygenase activity"/>
    <property type="evidence" value="ECO:0007669"/>
    <property type="project" value="UniProtKB-KW"/>
</dbReference>
<evidence type="ECO:0000256" key="4">
    <source>
        <dbReference type="ARBA" id="ARBA00022617"/>
    </source>
</evidence>
<comment type="subcellular location">
    <subcellularLocation>
        <location evidence="2">Membrane</location>
    </subcellularLocation>
</comment>
<evidence type="ECO:0008006" key="12">
    <source>
        <dbReference type="Google" id="ProtNLM"/>
    </source>
</evidence>
<evidence type="ECO:0000256" key="2">
    <source>
        <dbReference type="ARBA" id="ARBA00004370"/>
    </source>
</evidence>
<keyword evidence="6" id="KW-0560">Oxidoreductase</keyword>
<dbReference type="GO" id="GO:0016705">
    <property type="term" value="F:oxidoreductase activity, acting on paired donors, with incorporation or reduction of molecular oxygen"/>
    <property type="evidence" value="ECO:0007669"/>
    <property type="project" value="InterPro"/>
</dbReference>
<protein>
    <recommendedName>
        <fullName evidence="12">Cytochrome P450</fullName>
    </recommendedName>
</protein>
<organism evidence="10 11">
    <name type="scientific">Carya illinoinensis</name>
    <name type="common">Pecan</name>
    <dbReference type="NCBI Taxonomy" id="32201"/>
    <lineage>
        <taxon>Eukaryota</taxon>
        <taxon>Viridiplantae</taxon>
        <taxon>Streptophyta</taxon>
        <taxon>Embryophyta</taxon>
        <taxon>Tracheophyta</taxon>
        <taxon>Spermatophyta</taxon>
        <taxon>Magnoliopsida</taxon>
        <taxon>eudicotyledons</taxon>
        <taxon>Gunneridae</taxon>
        <taxon>Pentapetalae</taxon>
        <taxon>rosids</taxon>
        <taxon>fabids</taxon>
        <taxon>Fagales</taxon>
        <taxon>Juglandaceae</taxon>
        <taxon>Carya</taxon>
    </lineage>
</organism>
<evidence type="ECO:0000313" key="11">
    <source>
        <dbReference type="Proteomes" id="UP000811246"/>
    </source>
</evidence>
<dbReference type="GO" id="GO:0016020">
    <property type="term" value="C:membrane"/>
    <property type="evidence" value="ECO:0007669"/>
    <property type="project" value="UniProtKB-SubCell"/>
</dbReference>
<evidence type="ECO:0000256" key="6">
    <source>
        <dbReference type="ARBA" id="ARBA00023002"/>
    </source>
</evidence>
<dbReference type="GO" id="GO:0020037">
    <property type="term" value="F:heme binding"/>
    <property type="evidence" value="ECO:0007669"/>
    <property type="project" value="InterPro"/>
</dbReference>
<comment type="cofactor">
    <cofactor evidence="1">
        <name>heme</name>
        <dbReference type="ChEBI" id="CHEBI:30413"/>
    </cofactor>
</comment>
<name>A0A922FB66_CARIL</name>
<keyword evidence="8" id="KW-0503">Monooxygenase</keyword>
<comment type="caution">
    <text evidence="10">The sequence shown here is derived from an EMBL/GenBank/DDBJ whole genome shotgun (WGS) entry which is preliminary data.</text>
</comment>
<gene>
    <name evidence="10" type="ORF">I3842_04G092200</name>
</gene>
<evidence type="ECO:0000256" key="1">
    <source>
        <dbReference type="ARBA" id="ARBA00001971"/>
    </source>
</evidence>
<keyword evidence="7" id="KW-0408">Iron</keyword>
<dbReference type="AlphaFoldDB" id="A0A922FB66"/>
<dbReference type="PANTHER" id="PTHR47943:SF2">
    <property type="entry name" value="CYTOCHROME P450"/>
    <property type="match status" value="1"/>
</dbReference>
<accession>A0A922FB66</accession>
<dbReference type="PANTHER" id="PTHR47943">
    <property type="entry name" value="CYTOCHROME P450 93A3-LIKE"/>
    <property type="match status" value="1"/>
</dbReference>
<dbReference type="GO" id="GO:0005506">
    <property type="term" value="F:iron ion binding"/>
    <property type="evidence" value="ECO:0007669"/>
    <property type="project" value="InterPro"/>
</dbReference>
<evidence type="ECO:0000256" key="9">
    <source>
        <dbReference type="ARBA" id="ARBA00023136"/>
    </source>
</evidence>
<comment type="similarity">
    <text evidence="3">Belongs to the cytochrome P450 family.</text>
</comment>
<reference evidence="10" key="1">
    <citation type="submission" date="2021-01" db="EMBL/GenBank/DDBJ databases">
        <authorList>
            <person name="Lovell J.T."/>
            <person name="Bentley N."/>
            <person name="Bhattarai G."/>
            <person name="Jenkins J.W."/>
            <person name="Sreedasyam A."/>
            <person name="Alarcon Y."/>
            <person name="Bock C."/>
            <person name="Boston L."/>
            <person name="Carlson J."/>
            <person name="Cervantes K."/>
            <person name="Clermont K."/>
            <person name="Krom N."/>
            <person name="Kubenka K."/>
            <person name="Mamidi S."/>
            <person name="Mattison C."/>
            <person name="Monteros M."/>
            <person name="Pisani C."/>
            <person name="Plott C."/>
            <person name="Rajasekar S."/>
            <person name="Rhein H.S."/>
            <person name="Rohla C."/>
            <person name="Song M."/>
            <person name="Hilaire R.S."/>
            <person name="Shu S."/>
            <person name="Wells L."/>
            <person name="Wang X."/>
            <person name="Webber J."/>
            <person name="Heerema R.J."/>
            <person name="Klein P."/>
            <person name="Conner P."/>
            <person name="Grauke L."/>
            <person name="Grimwood J."/>
            <person name="Schmutz J."/>
            <person name="Randall J.J."/>
        </authorList>
    </citation>
    <scope>NUCLEOTIDE SEQUENCE</scope>
    <source>
        <tissue evidence="10">Leaf</tissue>
    </source>
</reference>
<evidence type="ECO:0000256" key="5">
    <source>
        <dbReference type="ARBA" id="ARBA00022723"/>
    </source>
</evidence>
<keyword evidence="4" id="KW-0349">Heme</keyword>
<evidence type="ECO:0000256" key="3">
    <source>
        <dbReference type="ARBA" id="ARBA00010617"/>
    </source>
</evidence>
<proteinExistence type="inferred from homology"/>
<dbReference type="Proteomes" id="UP000811246">
    <property type="component" value="Chromosome 4"/>
</dbReference>
<dbReference type="EMBL" id="CM031828">
    <property type="protein sequence ID" value="KAG6717310.1"/>
    <property type="molecule type" value="Genomic_DNA"/>
</dbReference>
<dbReference type="InterPro" id="IPR001128">
    <property type="entry name" value="Cyt_P450"/>
</dbReference>